<dbReference type="Proteomes" id="UP000617734">
    <property type="component" value="Unassembled WGS sequence"/>
</dbReference>
<feature type="compositionally biased region" description="Basic and acidic residues" evidence="1">
    <location>
        <begin position="29"/>
        <end position="44"/>
    </location>
</feature>
<feature type="region of interest" description="Disordered" evidence="1">
    <location>
        <begin position="28"/>
        <end position="50"/>
    </location>
</feature>
<dbReference type="RefSeq" id="WP_190211093.1">
    <property type="nucleotide sequence ID" value="NZ_BNBO01000012.1"/>
</dbReference>
<evidence type="ECO:0000313" key="2">
    <source>
        <dbReference type="EMBL" id="GHH69242.1"/>
    </source>
</evidence>
<dbReference type="GeneID" id="95353202"/>
<evidence type="ECO:0000313" key="3">
    <source>
        <dbReference type="Proteomes" id="UP000617734"/>
    </source>
</evidence>
<reference evidence="2" key="1">
    <citation type="journal article" date="2014" name="Int. J. Syst. Evol. Microbiol.">
        <title>Complete genome sequence of Corynebacterium casei LMG S-19264T (=DSM 44701T), isolated from a smear-ripened cheese.</title>
        <authorList>
            <consortium name="US DOE Joint Genome Institute (JGI-PGF)"/>
            <person name="Walter F."/>
            <person name="Albersmeier A."/>
            <person name="Kalinowski J."/>
            <person name="Ruckert C."/>
        </authorList>
    </citation>
    <scope>NUCLEOTIDE SEQUENCE</scope>
    <source>
        <strain evidence="2">JCM 4646</strain>
    </source>
</reference>
<reference evidence="2" key="2">
    <citation type="submission" date="2020-09" db="EMBL/GenBank/DDBJ databases">
        <authorList>
            <person name="Sun Q."/>
            <person name="Ohkuma M."/>
        </authorList>
    </citation>
    <scope>NUCLEOTIDE SEQUENCE</scope>
    <source>
        <strain evidence="2">JCM 4646</strain>
    </source>
</reference>
<protein>
    <submittedName>
        <fullName evidence="2">Uncharacterized protein</fullName>
    </submittedName>
</protein>
<accession>A0A919FN09</accession>
<keyword evidence="3" id="KW-1185">Reference proteome</keyword>
<organism evidence="2 3">
    <name type="scientific">Kitasatospora indigofera</name>
    <dbReference type="NCBI Taxonomy" id="67307"/>
    <lineage>
        <taxon>Bacteria</taxon>
        <taxon>Bacillati</taxon>
        <taxon>Actinomycetota</taxon>
        <taxon>Actinomycetes</taxon>
        <taxon>Kitasatosporales</taxon>
        <taxon>Streptomycetaceae</taxon>
        <taxon>Kitasatospora</taxon>
    </lineage>
</organism>
<dbReference type="EMBL" id="BNBO01000012">
    <property type="protein sequence ID" value="GHH69242.1"/>
    <property type="molecule type" value="Genomic_DNA"/>
</dbReference>
<sequence length="50" mass="5263">MGILILMLAPLLLAVILAWGSLNASAARHRAEGHASKPGPDRRRGPAKHA</sequence>
<proteinExistence type="predicted"/>
<evidence type="ECO:0000256" key="1">
    <source>
        <dbReference type="SAM" id="MobiDB-lite"/>
    </source>
</evidence>
<name>A0A919FN09_9ACTN</name>
<dbReference type="AlphaFoldDB" id="A0A919FN09"/>
<comment type="caution">
    <text evidence="2">The sequence shown here is derived from an EMBL/GenBank/DDBJ whole genome shotgun (WGS) entry which is preliminary data.</text>
</comment>
<gene>
    <name evidence="2" type="ORF">GCM10018781_27460</name>
</gene>